<protein>
    <submittedName>
        <fullName evidence="2">Uncharacterized protein</fullName>
    </submittedName>
</protein>
<proteinExistence type="predicted"/>
<dbReference type="Proteomes" id="UP000297244">
    <property type="component" value="Unassembled WGS sequence"/>
</dbReference>
<reference evidence="2 3" key="1">
    <citation type="submission" date="2019-03" db="EMBL/GenBank/DDBJ databases">
        <title>Thermus tengchongensis species for the arsenic transformation mechanism.</title>
        <authorList>
            <person name="Yuan G.C."/>
        </authorList>
    </citation>
    <scope>NUCLEOTIDE SEQUENCE [LARGE SCALE GENOMIC DNA]</scope>
    <source>
        <strain evidence="2 3">15Y</strain>
    </source>
</reference>
<gene>
    <name evidence="2" type="ORF">E0489_02035</name>
</gene>
<name>A0ABY2K8M4_9DEIN</name>
<accession>A0ABY2K8M4</accession>
<evidence type="ECO:0000313" key="2">
    <source>
        <dbReference type="EMBL" id="TFU17581.1"/>
    </source>
</evidence>
<comment type="caution">
    <text evidence="2">The sequence shown here is derived from an EMBL/GenBank/DDBJ whole genome shotgun (WGS) entry which is preliminary data.</text>
</comment>
<sequence length="202" mass="21817">MPYLRFATGDRLRLDGEEMPGVVVAVEVEGENSVESLPREGRTGDVHVLRGYRDFRVRVTLRLAGKDPLAEARRLHAKFAKSKTEPLRVVHPHLAARGIEKALFARLTTREEGGEDGLLAVLELTQVEPREALAEANAREAQALAAAPGPQAGPPPGSAQQRRNEGKGGQAPPKPPAMLQGVLDGEHKGFETGMTGLGLFRR</sequence>
<feature type="compositionally biased region" description="Low complexity" evidence="1">
    <location>
        <begin position="140"/>
        <end position="150"/>
    </location>
</feature>
<organism evidence="2 3">
    <name type="scientific">Thermus tengchongensis</name>
    <dbReference type="NCBI Taxonomy" id="1214928"/>
    <lineage>
        <taxon>Bacteria</taxon>
        <taxon>Thermotogati</taxon>
        <taxon>Deinococcota</taxon>
        <taxon>Deinococci</taxon>
        <taxon>Thermales</taxon>
        <taxon>Thermaceae</taxon>
        <taxon>Thermus</taxon>
    </lineage>
</organism>
<evidence type="ECO:0000313" key="3">
    <source>
        <dbReference type="Proteomes" id="UP000297244"/>
    </source>
</evidence>
<dbReference type="EMBL" id="SKBL01000002">
    <property type="protein sequence ID" value="TFU17581.1"/>
    <property type="molecule type" value="Genomic_DNA"/>
</dbReference>
<keyword evidence="3" id="KW-1185">Reference proteome</keyword>
<evidence type="ECO:0000256" key="1">
    <source>
        <dbReference type="SAM" id="MobiDB-lite"/>
    </source>
</evidence>
<feature type="region of interest" description="Disordered" evidence="1">
    <location>
        <begin position="140"/>
        <end position="202"/>
    </location>
</feature>
<dbReference type="RefSeq" id="WP_135342901.1">
    <property type="nucleotide sequence ID" value="NZ_ML214240.1"/>
</dbReference>